<evidence type="ECO:0000256" key="5">
    <source>
        <dbReference type="SAM" id="MobiDB-lite"/>
    </source>
</evidence>
<evidence type="ECO:0000313" key="8">
    <source>
        <dbReference type="EMBL" id="KRG43825.1"/>
    </source>
</evidence>
<evidence type="ECO:0000259" key="6">
    <source>
        <dbReference type="Pfam" id="PF07238"/>
    </source>
</evidence>
<proteinExistence type="inferred from homology"/>
<dbReference type="InterPro" id="IPR009875">
    <property type="entry name" value="PilZ_domain"/>
</dbReference>
<dbReference type="GO" id="GO:0035438">
    <property type="term" value="F:cyclic-di-GMP binding"/>
    <property type="evidence" value="ECO:0007669"/>
    <property type="project" value="UniProtKB-UniRule"/>
</dbReference>
<evidence type="ECO:0000256" key="3">
    <source>
        <dbReference type="ARBA" id="ARBA00023143"/>
    </source>
</evidence>
<keyword evidence="3 4" id="KW-0975">Bacterial flagellum</keyword>
<evidence type="ECO:0000259" key="7">
    <source>
        <dbReference type="Pfam" id="PF07317"/>
    </source>
</evidence>
<feature type="domain" description="PilZ" evidence="6">
    <location>
        <begin position="131"/>
        <end position="252"/>
    </location>
</feature>
<comment type="subunit">
    <text evidence="4">Monomer. Interacts with the flagellar basal bodies.</text>
</comment>
<dbReference type="InterPro" id="IPR009926">
    <property type="entry name" value="T3SS_YcgR_PilZN"/>
</dbReference>
<evidence type="ECO:0000256" key="4">
    <source>
        <dbReference type="HAMAP-Rule" id="MF_01457"/>
    </source>
</evidence>
<feature type="region of interest" description="Disordered" evidence="5">
    <location>
        <begin position="1"/>
        <end position="23"/>
    </location>
</feature>
<dbReference type="RefSeq" id="WP_057646264.1">
    <property type="nucleotide sequence ID" value="NZ_LLXU01000073.1"/>
</dbReference>
<dbReference type="EMBL" id="LLXU01000073">
    <property type="protein sequence ID" value="KRG43825.1"/>
    <property type="molecule type" value="Genomic_DNA"/>
</dbReference>
<dbReference type="GO" id="GO:0071945">
    <property type="term" value="P:regulation of bacterial-type flagellum-dependent cell motility by regulation of motor speed"/>
    <property type="evidence" value="ECO:0007669"/>
    <property type="project" value="UniProtKB-UniRule"/>
</dbReference>
<dbReference type="GO" id="GO:0071973">
    <property type="term" value="P:bacterial-type flagellum-dependent cell motility"/>
    <property type="evidence" value="ECO:0007669"/>
    <property type="project" value="UniProtKB-UniRule"/>
</dbReference>
<feature type="domain" description="Type III secretion system flagellar brake protein YcgR PilZN" evidence="7">
    <location>
        <begin position="23"/>
        <end position="129"/>
    </location>
</feature>
<dbReference type="Proteomes" id="UP000051802">
    <property type="component" value="Unassembled WGS sequence"/>
</dbReference>
<organism evidence="8 9">
    <name type="scientific">Stenotrophomonas panacihumi</name>
    <dbReference type="NCBI Taxonomy" id="676599"/>
    <lineage>
        <taxon>Bacteria</taxon>
        <taxon>Pseudomonadati</taxon>
        <taxon>Pseudomonadota</taxon>
        <taxon>Gammaproteobacteria</taxon>
        <taxon>Lysobacterales</taxon>
        <taxon>Lysobacteraceae</taxon>
        <taxon>Stenotrophomonas</taxon>
    </lineage>
</organism>
<name>A0A0R0ARV1_9GAMM</name>
<sequence length="265" mass="29833">MLPGDTSASQQPHPEPEEGDDRYLVRNPRQVRGLLRALIDQRSLVSAHIGGRDQSFPSAVLEVDEDEEWLLLDGSPNEASNRAAAEASHLLCFAQLERVRIRFRLDQVERIEHEGHVAFRAPLPSAIYHLQRREHYRLETPITDSPTCVIGFDPDPDDDLPPREPLRLRVIDISGGGLAVSLPAGAPLLEVGRVYRRCELRLPDQQPIPVSLAICSQAKQTLANGVESFRIGTRFETLPRGADEDIQRYIFRIDRQRNARKSGVF</sequence>
<dbReference type="AlphaFoldDB" id="A0A0R0ARV1"/>
<keyword evidence="9" id="KW-1185">Reference proteome</keyword>
<reference evidence="8 9" key="1">
    <citation type="submission" date="2015-10" db="EMBL/GenBank/DDBJ databases">
        <title>Genome sequencing and analysis of members of genus Stenotrophomonas.</title>
        <authorList>
            <person name="Patil P.P."/>
            <person name="Midha S."/>
            <person name="Patil P.B."/>
        </authorList>
    </citation>
    <scope>NUCLEOTIDE SEQUENCE [LARGE SCALE GENOMIC DNA]</scope>
    <source>
        <strain evidence="8 9">JCM 16536</strain>
    </source>
</reference>
<comment type="subcellular location">
    <subcellularLocation>
        <location evidence="4">Bacterial flagellum basal body</location>
    </subcellularLocation>
</comment>
<dbReference type="Gene3D" id="2.40.10.220">
    <property type="entry name" value="predicted glycosyltransferase like domains"/>
    <property type="match status" value="1"/>
</dbReference>
<comment type="caution">
    <text evidence="8">The sequence shown here is derived from an EMBL/GenBank/DDBJ whole genome shotgun (WGS) entry which is preliminary data.</text>
</comment>
<evidence type="ECO:0000256" key="2">
    <source>
        <dbReference type="ARBA" id="ARBA00022741"/>
    </source>
</evidence>
<dbReference type="STRING" id="676599.ARC20_09015"/>
<dbReference type="Pfam" id="PF07238">
    <property type="entry name" value="PilZ"/>
    <property type="match status" value="1"/>
</dbReference>
<gene>
    <name evidence="4" type="primary">ycgR</name>
    <name evidence="8" type="ORF">ARC20_09015</name>
</gene>
<dbReference type="InterPro" id="IPR023787">
    <property type="entry name" value="T3SS_YcgR"/>
</dbReference>
<dbReference type="OrthoDB" id="5572581at2"/>
<protein>
    <recommendedName>
        <fullName evidence="4">Flagellar brake protein YcgR</fullName>
    </recommendedName>
    <alternativeName>
        <fullName evidence="4">Cyclic di-GMP binding protein YcgR</fullName>
    </alternativeName>
</protein>
<keyword evidence="2 4" id="KW-0547">Nucleotide-binding</keyword>
<keyword evidence="1 4" id="KW-0973">c-di-GMP</keyword>
<evidence type="ECO:0000256" key="1">
    <source>
        <dbReference type="ARBA" id="ARBA00022636"/>
    </source>
</evidence>
<comment type="function">
    <text evidence="4">Acts as a flagellar brake, regulating swimming and swarming in a bis-(3'-5') cyclic diguanylic acid (c-di-GMP)-dependent manner. Binds 1 c-di-GMP dimer per subunit. Increasing levels of c-di-GMP lead to decreased motility.</text>
</comment>
<dbReference type="HAMAP" id="MF_01457">
    <property type="entry name" value="YcgR"/>
    <property type="match status" value="1"/>
</dbReference>
<dbReference type="Pfam" id="PF07317">
    <property type="entry name" value="PilZN"/>
    <property type="match status" value="1"/>
</dbReference>
<dbReference type="GO" id="GO:0009425">
    <property type="term" value="C:bacterial-type flagellum basal body"/>
    <property type="evidence" value="ECO:0007669"/>
    <property type="project" value="UniProtKB-SubCell"/>
</dbReference>
<feature type="compositionally biased region" description="Polar residues" evidence="5">
    <location>
        <begin position="1"/>
        <end position="12"/>
    </location>
</feature>
<comment type="similarity">
    <text evidence="4">Belongs to the YcgR family.</text>
</comment>
<dbReference type="InterPro" id="IPR012349">
    <property type="entry name" value="Split_barrel_FMN-bd"/>
</dbReference>
<dbReference type="Gene3D" id="2.30.110.10">
    <property type="entry name" value="Electron Transport, Fmn-binding Protein, Chain A"/>
    <property type="match status" value="1"/>
</dbReference>
<accession>A0A0R0ARV1</accession>
<evidence type="ECO:0000313" key="9">
    <source>
        <dbReference type="Proteomes" id="UP000051802"/>
    </source>
</evidence>